<dbReference type="EMBL" id="BOMG01000006">
    <property type="protein sequence ID" value="GID51868.1"/>
    <property type="molecule type" value="Genomic_DNA"/>
</dbReference>
<dbReference type="Proteomes" id="UP000612282">
    <property type="component" value="Unassembled WGS sequence"/>
</dbReference>
<organism evidence="2 3">
    <name type="scientific">Actinoplanes couchii</name>
    <dbReference type="NCBI Taxonomy" id="403638"/>
    <lineage>
        <taxon>Bacteria</taxon>
        <taxon>Bacillati</taxon>
        <taxon>Actinomycetota</taxon>
        <taxon>Actinomycetes</taxon>
        <taxon>Micromonosporales</taxon>
        <taxon>Micromonosporaceae</taxon>
        <taxon>Actinoplanes</taxon>
    </lineage>
</organism>
<accession>A0ABQ3X013</accession>
<feature type="domain" description="DUF6879" evidence="1">
    <location>
        <begin position="26"/>
        <end position="188"/>
    </location>
</feature>
<sequence>MIAAAEWTIRIGCGQGVVMRLLRGKAFDGLFRAFERTAFHLEVRDFYDAPDEAEPFRRFRDGEPDDFGWQRPWLDLVREVTDTGRSVRRLRVVPVPHLDYTRWLLNISGNNVDAGEDIRWLPRPATAGLAVGTDDFWLFDERRVMFTLFDPDGSFAGGAVTEDPEIVRHCARSLTSLWAAGIPHADYVQDSRAPG</sequence>
<name>A0ABQ3X013_9ACTN</name>
<evidence type="ECO:0000259" key="1">
    <source>
        <dbReference type="Pfam" id="PF21806"/>
    </source>
</evidence>
<evidence type="ECO:0000313" key="2">
    <source>
        <dbReference type="EMBL" id="GID51868.1"/>
    </source>
</evidence>
<dbReference type="Pfam" id="PF21806">
    <property type="entry name" value="DUF6879"/>
    <property type="match status" value="1"/>
</dbReference>
<gene>
    <name evidence="2" type="ORF">Aco03nite_002720</name>
</gene>
<reference evidence="2 3" key="1">
    <citation type="submission" date="2021-01" db="EMBL/GenBank/DDBJ databases">
        <title>Whole genome shotgun sequence of Actinoplanes couchii NBRC 106145.</title>
        <authorList>
            <person name="Komaki H."/>
            <person name="Tamura T."/>
        </authorList>
    </citation>
    <scope>NUCLEOTIDE SEQUENCE [LARGE SCALE GENOMIC DNA]</scope>
    <source>
        <strain evidence="2 3">NBRC 106145</strain>
    </source>
</reference>
<keyword evidence="3" id="KW-1185">Reference proteome</keyword>
<protein>
    <recommendedName>
        <fullName evidence="1">DUF6879 domain-containing protein</fullName>
    </recommendedName>
</protein>
<dbReference type="InterPro" id="IPR049244">
    <property type="entry name" value="DUF6879"/>
</dbReference>
<proteinExistence type="predicted"/>
<evidence type="ECO:0000313" key="3">
    <source>
        <dbReference type="Proteomes" id="UP000612282"/>
    </source>
</evidence>
<comment type="caution">
    <text evidence="2">The sequence shown here is derived from an EMBL/GenBank/DDBJ whole genome shotgun (WGS) entry which is preliminary data.</text>
</comment>